<sequence>MAMLVSGDGGALLHAFPRCGTRLLVPLPWSTPTFNAGHGRLPTARVRRPEWGPRSVHPSAWAKAGTGDHRVDRAPSRGRWLTSHVPLVWIHPSPLSYLFLDAWCFVGPHL</sequence>
<gene>
    <name evidence="2" type="ORF">B296_00056461</name>
</gene>
<evidence type="ECO:0000313" key="3">
    <source>
        <dbReference type="Proteomes" id="UP000287651"/>
    </source>
</evidence>
<protein>
    <submittedName>
        <fullName evidence="2">Uncharacterized protein</fullName>
    </submittedName>
</protein>
<evidence type="ECO:0000313" key="2">
    <source>
        <dbReference type="EMBL" id="RRT33755.1"/>
    </source>
</evidence>
<organism evidence="2 3">
    <name type="scientific">Ensete ventricosum</name>
    <name type="common">Abyssinian banana</name>
    <name type="synonym">Musa ensete</name>
    <dbReference type="NCBI Taxonomy" id="4639"/>
    <lineage>
        <taxon>Eukaryota</taxon>
        <taxon>Viridiplantae</taxon>
        <taxon>Streptophyta</taxon>
        <taxon>Embryophyta</taxon>
        <taxon>Tracheophyta</taxon>
        <taxon>Spermatophyta</taxon>
        <taxon>Magnoliopsida</taxon>
        <taxon>Liliopsida</taxon>
        <taxon>Zingiberales</taxon>
        <taxon>Musaceae</taxon>
        <taxon>Ensete</taxon>
    </lineage>
</organism>
<dbReference type="AlphaFoldDB" id="A0A426X2N8"/>
<dbReference type="EMBL" id="AMZH03028327">
    <property type="protein sequence ID" value="RRT33755.1"/>
    <property type="molecule type" value="Genomic_DNA"/>
</dbReference>
<reference evidence="2 3" key="1">
    <citation type="journal article" date="2014" name="Agronomy (Basel)">
        <title>A Draft Genome Sequence for Ensete ventricosum, the Drought-Tolerant Tree Against Hunger.</title>
        <authorList>
            <person name="Harrison J."/>
            <person name="Moore K.A."/>
            <person name="Paszkiewicz K."/>
            <person name="Jones T."/>
            <person name="Grant M."/>
            <person name="Ambacheew D."/>
            <person name="Muzemil S."/>
            <person name="Studholme D.J."/>
        </authorList>
    </citation>
    <scope>NUCLEOTIDE SEQUENCE [LARGE SCALE GENOMIC DNA]</scope>
</reference>
<evidence type="ECO:0000256" key="1">
    <source>
        <dbReference type="SAM" id="MobiDB-lite"/>
    </source>
</evidence>
<proteinExistence type="predicted"/>
<feature type="region of interest" description="Disordered" evidence="1">
    <location>
        <begin position="49"/>
        <end position="72"/>
    </location>
</feature>
<accession>A0A426X2N8</accession>
<name>A0A426X2N8_ENSVE</name>
<dbReference type="Proteomes" id="UP000287651">
    <property type="component" value="Unassembled WGS sequence"/>
</dbReference>
<comment type="caution">
    <text evidence="2">The sequence shown here is derived from an EMBL/GenBank/DDBJ whole genome shotgun (WGS) entry which is preliminary data.</text>
</comment>